<dbReference type="EMBL" id="CP163435">
    <property type="protein sequence ID" value="XDQ23526.1"/>
    <property type="molecule type" value="Genomic_DNA"/>
</dbReference>
<organism evidence="5">
    <name type="scientific">Streptomyces sp. R21</name>
    <dbReference type="NCBI Taxonomy" id="3238627"/>
    <lineage>
        <taxon>Bacteria</taxon>
        <taxon>Bacillati</taxon>
        <taxon>Actinomycetota</taxon>
        <taxon>Actinomycetes</taxon>
        <taxon>Kitasatosporales</taxon>
        <taxon>Streptomycetaceae</taxon>
        <taxon>Streptomyces</taxon>
    </lineage>
</organism>
<keyword evidence="1" id="KW-0540">Nuclease</keyword>
<evidence type="ECO:0000256" key="3">
    <source>
        <dbReference type="ARBA" id="ARBA00022839"/>
    </source>
</evidence>
<name>A0AB39P1A9_9ACTN</name>
<reference evidence="5" key="1">
    <citation type="submission" date="2024-07" db="EMBL/GenBank/DDBJ databases">
        <authorList>
            <person name="Yu S.T."/>
        </authorList>
    </citation>
    <scope>NUCLEOTIDE SEQUENCE</scope>
    <source>
        <strain evidence="5">R21</strain>
    </source>
</reference>
<dbReference type="SMART" id="SM00479">
    <property type="entry name" value="EXOIII"/>
    <property type="match status" value="1"/>
</dbReference>
<sequence length="201" mass="21667">MNFATWPPLLVVDVEGNGTTPPDLVEVAALPVRDGHPDKSTAGAWLTRPERPLTPFATKVHGLTHADLADKPSWPEIADQVHGFLGTAWICAHNAHTDYRVLKAHLPTWEPAGVLDTLRLARATLPHLPGYSLDALIDTLKPDLGEAPAAPRHRATFDAFATAQLLIAMASRYATWDELVAAAVPPGLPGAPEPEKDPTLW</sequence>
<dbReference type="InterPro" id="IPR012337">
    <property type="entry name" value="RNaseH-like_sf"/>
</dbReference>
<dbReference type="InterPro" id="IPR036397">
    <property type="entry name" value="RNaseH_sf"/>
</dbReference>
<dbReference type="PANTHER" id="PTHR30231">
    <property type="entry name" value="DNA POLYMERASE III SUBUNIT EPSILON"/>
    <property type="match status" value="1"/>
</dbReference>
<dbReference type="PANTHER" id="PTHR30231:SF4">
    <property type="entry name" value="PROTEIN NEN2"/>
    <property type="match status" value="1"/>
</dbReference>
<dbReference type="AlphaFoldDB" id="A0AB39P1A9"/>
<keyword evidence="3 5" id="KW-0269">Exonuclease</keyword>
<protein>
    <submittedName>
        <fullName evidence="5">Exonuclease domain-containing protein</fullName>
    </submittedName>
</protein>
<keyword evidence="2" id="KW-0378">Hydrolase</keyword>
<dbReference type="Pfam" id="PF00929">
    <property type="entry name" value="RNase_T"/>
    <property type="match status" value="1"/>
</dbReference>
<evidence type="ECO:0000256" key="1">
    <source>
        <dbReference type="ARBA" id="ARBA00022722"/>
    </source>
</evidence>
<dbReference type="GO" id="GO:0003676">
    <property type="term" value="F:nucleic acid binding"/>
    <property type="evidence" value="ECO:0007669"/>
    <property type="project" value="InterPro"/>
</dbReference>
<evidence type="ECO:0000259" key="4">
    <source>
        <dbReference type="SMART" id="SM00479"/>
    </source>
</evidence>
<evidence type="ECO:0000313" key="5">
    <source>
        <dbReference type="EMBL" id="XDQ23526.1"/>
    </source>
</evidence>
<dbReference type="SUPFAM" id="SSF53098">
    <property type="entry name" value="Ribonuclease H-like"/>
    <property type="match status" value="1"/>
</dbReference>
<dbReference type="InterPro" id="IPR013520">
    <property type="entry name" value="Ribonucl_H"/>
</dbReference>
<dbReference type="Gene3D" id="3.30.420.10">
    <property type="entry name" value="Ribonuclease H-like superfamily/Ribonuclease H"/>
    <property type="match status" value="1"/>
</dbReference>
<proteinExistence type="predicted"/>
<dbReference type="GO" id="GO:0008408">
    <property type="term" value="F:3'-5' exonuclease activity"/>
    <property type="evidence" value="ECO:0007669"/>
    <property type="project" value="TreeGrafter"/>
</dbReference>
<accession>A0AB39P1A9</accession>
<evidence type="ECO:0000256" key="2">
    <source>
        <dbReference type="ARBA" id="ARBA00022801"/>
    </source>
</evidence>
<gene>
    <name evidence="5" type="ORF">AB5J56_01845</name>
</gene>
<feature type="domain" description="Exonuclease" evidence="4">
    <location>
        <begin position="8"/>
        <end position="175"/>
    </location>
</feature>
<dbReference type="RefSeq" id="WP_369229329.1">
    <property type="nucleotide sequence ID" value="NZ_CP163435.1"/>
</dbReference>
<dbReference type="CDD" id="cd06127">
    <property type="entry name" value="DEDDh"/>
    <property type="match status" value="1"/>
</dbReference>